<reference evidence="3" key="1">
    <citation type="submission" date="2016-11" db="EMBL/GenBank/DDBJ databases">
        <title>Dehalogenimonas formicexedens sp. nov., a chlorinated alkane respiring bacterium isolated from contaminated groundwater.</title>
        <authorList>
            <person name="Key T.A."/>
            <person name="Bowman K.S."/>
            <person name="Lee I."/>
            <person name="Chun J."/>
            <person name="Albuquerque L."/>
            <person name="da Costa M.S."/>
            <person name="Rainey F.A."/>
            <person name="Moe W.M."/>
        </authorList>
    </citation>
    <scope>NUCLEOTIDE SEQUENCE [LARGE SCALE GENOMIC DNA]</scope>
    <source>
        <strain evidence="3">NSZ-14</strain>
    </source>
</reference>
<keyword evidence="1" id="KW-1133">Transmembrane helix</keyword>
<keyword evidence="1" id="KW-0812">Transmembrane</keyword>
<keyword evidence="1" id="KW-0472">Membrane</keyword>
<accession>A0A1P8F692</accession>
<dbReference type="AlphaFoldDB" id="A0A1P8F692"/>
<feature type="transmembrane region" description="Helical" evidence="1">
    <location>
        <begin position="30"/>
        <end position="50"/>
    </location>
</feature>
<organism evidence="2 3">
    <name type="scientific">Dehalogenimonas formicexedens</name>
    <dbReference type="NCBI Taxonomy" id="1839801"/>
    <lineage>
        <taxon>Bacteria</taxon>
        <taxon>Bacillati</taxon>
        <taxon>Chloroflexota</taxon>
        <taxon>Dehalococcoidia</taxon>
        <taxon>Dehalococcoidales</taxon>
        <taxon>Dehalococcoidaceae</taxon>
        <taxon>Dehalogenimonas</taxon>
    </lineage>
</organism>
<evidence type="ECO:0000313" key="3">
    <source>
        <dbReference type="Proteomes" id="UP000185934"/>
    </source>
</evidence>
<dbReference type="OrthoDB" id="9897434at2"/>
<sequence>MRENIFSRVTQSIAYVAVGGALVVTSDQTYGGLALLVGLIFILIGFLVAISTAFDYIPRWIIGVETVTSVALYLAVVAALIKVGIVETVSDNKALIVVMFVFIIMIPAIQAIRILRNPR</sequence>
<gene>
    <name evidence="2" type="ORF">Dform_00507</name>
</gene>
<evidence type="ECO:0000313" key="2">
    <source>
        <dbReference type="EMBL" id="APV43862.1"/>
    </source>
</evidence>
<dbReference type="STRING" id="1839801.Dform_00507"/>
<feature type="transmembrane region" description="Helical" evidence="1">
    <location>
        <begin position="94"/>
        <end position="115"/>
    </location>
</feature>
<feature type="transmembrane region" description="Helical" evidence="1">
    <location>
        <begin position="62"/>
        <end position="82"/>
    </location>
</feature>
<dbReference type="KEGG" id="dfo:Dform_00507"/>
<dbReference type="EMBL" id="CP018258">
    <property type="protein sequence ID" value="APV43862.1"/>
    <property type="molecule type" value="Genomic_DNA"/>
</dbReference>
<proteinExistence type="predicted"/>
<dbReference type="Proteomes" id="UP000185934">
    <property type="component" value="Chromosome"/>
</dbReference>
<name>A0A1P8F692_9CHLR</name>
<evidence type="ECO:0000256" key="1">
    <source>
        <dbReference type="SAM" id="Phobius"/>
    </source>
</evidence>
<keyword evidence="3" id="KW-1185">Reference proteome</keyword>
<protein>
    <submittedName>
        <fullName evidence="2">Uncharacterized protein</fullName>
    </submittedName>
</protein>
<dbReference type="RefSeq" id="WP_076003615.1">
    <property type="nucleotide sequence ID" value="NZ_CP018258.1"/>
</dbReference>